<name>A0A6J4KCD1_9BACT</name>
<protein>
    <submittedName>
        <fullName evidence="2">Uncharacterized protein</fullName>
    </submittedName>
</protein>
<proteinExistence type="predicted"/>
<dbReference type="EMBL" id="CADCTX010000121">
    <property type="protein sequence ID" value="CAA9302031.1"/>
    <property type="molecule type" value="Genomic_DNA"/>
</dbReference>
<sequence length="104" mass="11917">MGPLQMSEQTYDDGRARNLEALLVTLASRIQELHQRGALLQHVVELTALVAEVRSELFHYEVRVTYDTPEVAENRRIVAEARNSETAEWGHTEWKPDEEEEGEA</sequence>
<accession>A0A6J4KCD1</accession>
<organism evidence="2">
    <name type="scientific">uncultured Gemmatimonadaceae bacterium</name>
    <dbReference type="NCBI Taxonomy" id="246130"/>
    <lineage>
        <taxon>Bacteria</taxon>
        <taxon>Pseudomonadati</taxon>
        <taxon>Gemmatimonadota</taxon>
        <taxon>Gemmatimonadia</taxon>
        <taxon>Gemmatimonadales</taxon>
        <taxon>Gemmatimonadaceae</taxon>
        <taxon>environmental samples</taxon>
    </lineage>
</organism>
<evidence type="ECO:0000313" key="2">
    <source>
        <dbReference type="EMBL" id="CAA9302031.1"/>
    </source>
</evidence>
<evidence type="ECO:0000256" key="1">
    <source>
        <dbReference type="SAM" id="MobiDB-lite"/>
    </source>
</evidence>
<feature type="compositionally biased region" description="Basic and acidic residues" evidence="1">
    <location>
        <begin position="81"/>
        <end position="95"/>
    </location>
</feature>
<gene>
    <name evidence="2" type="ORF">AVDCRST_MAG40-425</name>
</gene>
<reference evidence="2" key="1">
    <citation type="submission" date="2020-02" db="EMBL/GenBank/DDBJ databases">
        <authorList>
            <person name="Meier V. D."/>
        </authorList>
    </citation>
    <scope>NUCLEOTIDE SEQUENCE</scope>
    <source>
        <strain evidence="2">AVDCRST_MAG40</strain>
    </source>
</reference>
<dbReference type="AlphaFoldDB" id="A0A6J4KCD1"/>
<feature type="region of interest" description="Disordered" evidence="1">
    <location>
        <begin position="81"/>
        <end position="104"/>
    </location>
</feature>